<gene>
    <name evidence="1" type="ORF">BN2614_LOCUS3</name>
</gene>
<protein>
    <submittedName>
        <fullName evidence="1">Uncharacterized protein</fullName>
    </submittedName>
</protein>
<name>A0A9X9LQX2_GULGU</name>
<dbReference type="EMBL" id="CYRY02012298">
    <property type="protein sequence ID" value="VCW79585.1"/>
    <property type="molecule type" value="Genomic_DNA"/>
</dbReference>
<dbReference type="Proteomes" id="UP000269945">
    <property type="component" value="Unassembled WGS sequence"/>
</dbReference>
<accession>A0A9X9LQX2</accession>
<keyword evidence="2" id="KW-1185">Reference proteome</keyword>
<organism evidence="1 2">
    <name type="scientific">Gulo gulo</name>
    <name type="common">Wolverine</name>
    <name type="synonym">Gluton</name>
    <dbReference type="NCBI Taxonomy" id="48420"/>
    <lineage>
        <taxon>Eukaryota</taxon>
        <taxon>Metazoa</taxon>
        <taxon>Chordata</taxon>
        <taxon>Craniata</taxon>
        <taxon>Vertebrata</taxon>
        <taxon>Euteleostomi</taxon>
        <taxon>Mammalia</taxon>
        <taxon>Eutheria</taxon>
        <taxon>Laurasiatheria</taxon>
        <taxon>Carnivora</taxon>
        <taxon>Caniformia</taxon>
        <taxon>Musteloidea</taxon>
        <taxon>Mustelidae</taxon>
        <taxon>Guloninae</taxon>
        <taxon>Gulo</taxon>
    </lineage>
</organism>
<reference evidence="1 2" key="1">
    <citation type="submission" date="2018-10" db="EMBL/GenBank/DDBJ databases">
        <authorList>
            <person name="Ekblom R."/>
            <person name="Jareborg N."/>
        </authorList>
    </citation>
    <scope>NUCLEOTIDE SEQUENCE [LARGE SCALE GENOMIC DNA]</scope>
    <source>
        <tissue evidence="1">Muscle</tissue>
    </source>
</reference>
<proteinExistence type="predicted"/>
<sequence length="45" mass="4946">GNTARVSMRVKFLGMQVKIYEPGRIIVGFTPGGFPTEGEVCHHPM</sequence>
<comment type="caution">
    <text evidence="1">The sequence shown here is derived from an EMBL/GenBank/DDBJ whole genome shotgun (WGS) entry which is preliminary data.</text>
</comment>
<dbReference type="AlphaFoldDB" id="A0A9X9LQX2"/>
<evidence type="ECO:0000313" key="1">
    <source>
        <dbReference type="EMBL" id="VCW79585.1"/>
    </source>
</evidence>
<evidence type="ECO:0000313" key="2">
    <source>
        <dbReference type="Proteomes" id="UP000269945"/>
    </source>
</evidence>
<feature type="non-terminal residue" evidence="1">
    <location>
        <position position="1"/>
    </location>
</feature>